<evidence type="ECO:0000256" key="2">
    <source>
        <dbReference type="ARBA" id="ARBA00023043"/>
    </source>
</evidence>
<dbReference type="PROSITE" id="PS50088">
    <property type="entry name" value="ANK_REPEAT"/>
    <property type="match status" value="2"/>
</dbReference>
<dbReference type="OrthoDB" id="46760at2759"/>
<keyword evidence="2 3" id="KW-0040">ANK repeat</keyword>
<dbReference type="Pfam" id="PF12796">
    <property type="entry name" value="Ank_2"/>
    <property type="match status" value="1"/>
</dbReference>
<dbReference type="InParanoid" id="F0XWF0"/>
<dbReference type="KEGG" id="aaf:AURANDRAFT_16333"/>
<feature type="non-terminal residue" evidence="4">
    <location>
        <position position="1"/>
    </location>
</feature>
<dbReference type="InterPro" id="IPR002110">
    <property type="entry name" value="Ankyrin_rpt"/>
</dbReference>
<evidence type="ECO:0000313" key="4">
    <source>
        <dbReference type="EMBL" id="EGB12760.1"/>
    </source>
</evidence>
<dbReference type="InterPro" id="IPR036770">
    <property type="entry name" value="Ankyrin_rpt-contain_sf"/>
</dbReference>
<dbReference type="PROSITE" id="PS50297">
    <property type="entry name" value="ANK_REP_REGION"/>
    <property type="match status" value="2"/>
</dbReference>
<dbReference type="PANTHER" id="PTHR24171">
    <property type="entry name" value="ANKYRIN REPEAT DOMAIN-CONTAINING PROTEIN 39-RELATED"/>
    <property type="match status" value="1"/>
</dbReference>
<gene>
    <name evidence="4" type="ORF">AURANDRAFT_16333</name>
</gene>
<dbReference type="Proteomes" id="UP000002729">
    <property type="component" value="Unassembled WGS sequence"/>
</dbReference>
<keyword evidence="1" id="KW-0677">Repeat</keyword>
<dbReference type="SMART" id="SM00248">
    <property type="entry name" value="ANK"/>
    <property type="match status" value="2"/>
</dbReference>
<reference evidence="4 5" key="1">
    <citation type="journal article" date="2011" name="Proc. Natl. Acad. Sci. U.S.A.">
        <title>Niche of harmful alga Aureococcus anophagefferens revealed through ecogenomics.</title>
        <authorList>
            <person name="Gobler C.J."/>
            <person name="Berry D.L."/>
            <person name="Dyhrman S.T."/>
            <person name="Wilhelm S.W."/>
            <person name="Salamov A."/>
            <person name="Lobanov A.V."/>
            <person name="Zhang Y."/>
            <person name="Collier J.L."/>
            <person name="Wurch L.L."/>
            <person name="Kustka A.B."/>
            <person name="Dill B.D."/>
            <person name="Shah M."/>
            <person name="VerBerkmoes N.C."/>
            <person name="Kuo A."/>
            <person name="Terry A."/>
            <person name="Pangilinan J."/>
            <person name="Lindquist E.A."/>
            <person name="Lucas S."/>
            <person name="Paulsen I.T."/>
            <person name="Hattenrath-Lehmann T.K."/>
            <person name="Talmage S.C."/>
            <person name="Walker E.A."/>
            <person name="Koch F."/>
            <person name="Burson A.M."/>
            <person name="Marcoval M.A."/>
            <person name="Tang Y.Z."/>
            <person name="Lecleir G.R."/>
            <person name="Coyne K.J."/>
            <person name="Berg G.M."/>
            <person name="Bertrand E.M."/>
            <person name="Saito M.A."/>
            <person name="Gladyshev V.N."/>
            <person name="Grigoriev I.V."/>
        </authorList>
    </citation>
    <scope>NUCLEOTIDE SEQUENCE [LARGE SCALE GENOMIC DNA]</scope>
    <source>
        <strain evidence="5">CCMP 1984</strain>
    </source>
</reference>
<accession>F0XWF0</accession>
<dbReference type="AlphaFoldDB" id="F0XWF0"/>
<evidence type="ECO:0000256" key="1">
    <source>
        <dbReference type="ARBA" id="ARBA00022737"/>
    </source>
</evidence>
<evidence type="ECO:0000256" key="3">
    <source>
        <dbReference type="PROSITE-ProRule" id="PRU00023"/>
    </source>
</evidence>
<evidence type="ECO:0000313" key="5">
    <source>
        <dbReference type="Proteomes" id="UP000002729"/>
    </source>
</evidence>
<organism evidence="5">
    <name type="scientific">Aureococcus anophagefferens</name>
    <name type="common">Harmful bloom alga</name>
    <dbReference type="NCBI Taxonomy" id="44056"/>
    <lineage>
        <taxon>Eukaryota</taxon>
        <taxon>Sar</taxon>
        <taxon>Stramenopiles</taxon>
        <taxon>Ochrophyta</taxon>
        <taxon>Pelagophyceae</taxon>
        <taxon>Pelagomonadales</taxon>
        <taxon>Pelagomonadaceae</taxon>
        <taxon>Aureococcus</taxon>
    </lineage>
</organism>
<dbReference type="eggNOG" id="KOG4177">
    <property type="taxonomic scope" value="Eukaryota"/>
</dbReference>
<feature type="repeat" description="ANK" evidence="3">
    <location>
        <begin position="55"/>
        <end position="87"/>
    </location>
</feature>
<dbReference type="PRINTS" id="PR01415">
    <property type="entry name" value="ANKYRIN"/>
</dbReference>
<dbReference type="PANTHER" id="PTHR24171:SF10">
    <property type="entry name" value="ANKYRIN REPEAT DOMAIN-CONTAINING PROTEIN 29-LIKE"/>
    <property type="match status" value="1"/>
</dbReference>
<dbReference type="EMBL" id="GL833120">
    <property type="protein sequence ID" value="EGB12760.1"/>
    <property type="molecule type" value="Genomic_DNA"/>
</dbReference>
<sequence length="125" mass="13365">HHDVALLLLDAGAPVDKPNTMQETLLQHASQRGWCGAMRWLLNRGALVEGRDEINRSTPLHVAALNGQENAAVLLLNAGGQVDARNRFSGTPLDSAARHGQTRLCKLLLSRGASLDATNSQGLDP</sequence>
<dbReference type="SUPFAM" id="SSF48403">
    <property type="entry name" value="Ankyrin repeat"/>
    <property type="match status" value="1"/>
</dbReference>
<dbReference type="GeneID" id="20218643"/>
<name>F0XWF0_AURAN</name>
<dbReference type="RefSeq" id="XP_009032405.1">
    <property type="nucleotide sequence ID" value="XM_009034157.1"/>
</dbReference>
<protein>
    <submittedName>
        <fullName evidence="4">Uncharacterized protein</fullName>
    </submittedName>
</protein>
<feature type="non-terminal residue" evidence="4">
    <location>
        <position position="125"/>
    </location>
</feature>
<dbReference type="Gene3D" id="1.25.40.20">
    <property type="entry name" value="Ankyrin repeat-containing domain"/>
    <property type="match status" value="1"/>
</dbReference>
<keyword evidence="5" id="KW-1185">Reference proteome</keyword>
<feature type="repeat" description="ANK" evidence="3">
    <location>
        <begin position="88"/>
        <end position="120"/>
    </location>
</feature>
<proteinExistence type="predicted"/>